<keyword evidence="7" id="KW-1185">Reference proteome</keyword>
<evidence type="ECO:0000313" key="6">
    <source>
        <dbReference type="EMBL" id="GGA49557.1"/>
    </source>
</evidence>
<dbReference type="InterPro" id="IPR015406">
    <property type="entry name" value="GpJ_CSF"/>
</dbReference>
<evidence type="ECO:0000259" key="4">
    <source>
        <dbReference type="Pfam" id="PF24489"/>
    </source>
</evidence>
<dbReference type="InterPro" id="IPR053171">
    <property type="entry name" value="Viral_Tip_Attach_Protein"/>
</dbReference>
<proteinExistence type="predicted"/>
<dbReference type="SUPFAM" id="SSF49265">
    <property type="entry name" value="Fibronectin type III"/>
    <property type="match status" value="1"/>
</dbReference>
<dbReference type="Pfam" id="PF13550">
    <property type="entry name" value="Phage-tail_3"/>
    <property type="match status" value="1"/>
</dbReference>
<dbReference type="Pfam" id="PF24421">
    <property type="entry name" value="Ig_J"/>
    <property type="match status" value="1"/>
</dbReference>
<name>A0ABQ1GTF4_9GAMM</name>
<accession>A0ABQ1GTF4</accession>
<feature type="domain" description="Tip attachment protein J" evidence="2">
    <location>
        <begin position="332"/>
        <end position="488"/>
    </location>
</feature>
<dbReference type="Proteomes" id="UP000627464">
    <property type="component" value="Unassembled WGS sequence"/>
</dbReference>
<evidence type="ECO:0000259" key="2">
    <source>
        <dbReference type="Pfam" id="PF13550"/>
    </source>
</evidence>
<dbReference type="RefSeq" id="WP_188473965.1">
    <property type="nucleotide sequence ID" value="NZ_BMFZ01000006.1"/>
</dbReference>
<protein>
    <submittedName>
        <fullName evidence="6">Host specificity protein J</fullName>
    </submittedName>
</protein>
<feature type="domain" description="Tip attachment protein J HDII-ins2" evidence="5">
    <location>
        <begin position="87"/>
        <end position="211"/>
    </location>
</feature>
<evidence type="ECO:0000313" key="7">
    <source>
        <dbReference type="Proteomes" id="UP000627464"/>
    </source>
</evidence>
<gene>
    <name evidence="6" type="ORF">GCM10011328_26100</name>
</gene>
<evidence type="ECO:0000259" key="1">
    <source>
        <dbReference type="Pfam" id="PF09327"/>
    </source>
</evidence>
<dbReference type="InterPro" id="IPR055385">
    <property type="entry name" value="GpJ_HDII-ins2"/>
</dbReference>
<dbReference type="PANTHER" id="PTHR36251">
    <property type="entry name" value="FELS-1 PROPHAGE HOST SPECIFICITY PROTEIN-RELATED"/>
    <property type="match status" value="1"/>
</dbReference>
<dbReference type="InterPro" id="IPR057587">
    <property type="entry name" value="GpJ_Ig_second"/>
</dbReference>
<evidence type="ECO:0000259" key="5">
    <source>
        <dbReference type="Pfam" id="PF24801"/>
    </source>
</evidence>
<dbReference type="PANTHER" id="PTHR36251:SF2">
    <property type="entry name" value="GIFSY-2 PROPHAGE HOST SPECIFICITY PROTEIN J, PHAGE LAMBDA"/>
    <property type="match status" value="1"/>
</dbReference>
<dbReference type="Pfam" id="PF24801">
    <property type="entry name" value="FNIII-A_GpJ"/>
    <property type="match status" value="1"/>
</dbReference>
<evidence type="ECO:0000259" key="3">
    <source>
        <dbReference type="Pfam" id="PF24421"/>
    </source>
</evidence>
<dbReference type="InterPro" id="IPR032876">
    <property type="entry name" value="J_dom"/>
</dbReference>
<dbReference type="InterPro" id="IPR036116">
    <property type="entry name" value="FN3_sf"/>
</dbReference>
<dbReference type="Pfam" id="PF09327">
    <property type="entry name" value="Phage_Tail_Tip"/>
    <property type="match status" value="1"/>
</dbReference>
<feature type="domain" description="Tip attachment protein J second Ig-like" evidence="4">
    <location>
        <begin position="706"/>
        <end position="809"/>
    </location>
</feature>
<feature type="domain" description="Tip attachment protein J Fn3-1" evidence="3">
    <location>
        <begin position="606"/>
        <end position="704"/>
    </location>
</feature>
<comment type="caution">
    <text evidence="6">The sequence shown here is derived from an EMBL/GenBank/DDBJ whole genome shotgun (WGS) entry which is preliminary data.</text>
</comment>
<organism evidence="6 7">
    <name type="scientific">Hafnia psychrotolerans</name>
    <dbReference type="NCBI Taxonomy" id="1477018"/>
    <lineage>
        <taxon>Bacteria</taxon>
        <taxon>Pseudomonadati</taxon>
        <taxon>Pseudomonadota</taxon>
        <taxon>Gammaproteobacteria</taxon>
        <taxon>Enterobacterales</taxon>
        <taxon>Hafniaceae</taxon>
        <taxon>Hafnia</taxon>
    </lineage>
</organism>
<feature type="domain" description="Tip attachment protein J central straight fiber" evidence="1">
    <location>
        <begin position="888"/>
        <end position="1025"/>
    </location>
</feature>
<reference evidence="7" key="1">
    <citation type="journal article" date="2019" name="Int. J. Syst. Evol. Microbiol.">
        <title>The Global Catalogue of Microorganisms (GCM) 10K type strain sequencing project: providing services to taxonomists for standard genome sequencing and annotation.</title>
        <authorList>
            <consortium name="The Broad Institute Genomics Platform"/>
            <consortium name="The Broad Institute Genome Sequencing Center for Infectious Disease"/>
            <person name="Wu L."/>
            <person name="Ma J."/>
        </authorList>
    </citation>
    <scope>NUCLEOTIDE SEQUENCE [LARGE SCALE GENOMIC DNA]</scope>
    <source>
        <strain evidence="7">CGMCC 1.12806</strain>
    </source>
</reference>
<dbReference type="Pfam" id="PF24489">
    <property type="entry name" value="Ig_J_second"/>
    <property type="match status" value="1"/>
</dbReference>
<dbReference type="EMBL" id="BMFZ01000006">
    <property type="protein sequence ID" value="GGA49557.1"/>
    <property type="molecule type" value="Genomic_DNA"/>
</dbReference>
<dbReference type="InterPro" id="IPR055383">
    <property type="entry name" value="FN3-1_GpJ"/>
</dbReference>
<sequence length="1047" mass="113824">MSSGGGGGSTPKLINDNLKSKQFYQVLDLISEGPIYGPVDQDHLSSFLLNKTPVTNANGDVSVNGVSVAWRPGTASQSPINGFGAIQSTTIINTAVTQSTPLVRTITDNDVTRVRFNVGVSSLAEQDSKGNQKNTSVTIVLETRTGNSAFQVAQTVTITGKISGEYLEAYVIDAPETKPFDIRVRRITPDSTSDLLTNGTVWNSFVEITDDNLSYPYSAVCGAVIDRDQYTDTPNRTYHLRGLIVDVPENYDPITRTYSGLWLGGFKSAWTSNPAWIFRALVKNTRYGLARRAGYIDIDDGSLYVLSQFCDQPVDDGYGGKEPRFTLNAYITEQKSARDLLDDIAGMFRGIALWDGMRFSIMIDRPQDPVSAVTNANVVDGLFSYSSMKRSERYNAVVVSWTDPSNGWEQVKEYYSDDALIDRYGYNETTIEAFGCTSRGQALRTAKWLVESAKLEKEKVTFKMARDAIAFMPGDIIEVMDNDHAATRLGGRIISHSGRVLNVDANVSELAGNGDTMSIMGSDGKFVKHVISSVSGSAITLSSAPLWVKDGTIFVISAGEVSTRLWRIMGVSEDENNSVYSISATLHNPNKQAIVDDGAVFDVPNDTLNGYRVPNIENLRINNVNSETVQVAATWETATLTKKIVFELYVYSLDGKVVAQYETDQFRYEFYGLTAGAYSLGVRGRNENGMKGAETQISLVIGAPAAPSFIQWTPGFFSADIVPVMNVSATTDTSFEFWFTGEVPASSVGNVENEAQFLGRATQWTLHALKADTTYYMYVRTKNAFGVSGFVEASGKASSDIPGMIDYIDEAIRKSEAFERLSSNIDTNIEGLLQNALNLDASIDHQFKAVGSNRADILTVKQTVADNDHAYAEKFEQIQAQSDTNTAAVQQVSSAYADLSGKLSAQWGVKVQIDSNGNKYVAGMQLGVEGSGGSVQSYALFSADNFAIYNTNNGSYQLAFAAVNGQTFLRSTFIQDGTIDNAKIGNFIQSNNYDGSTQGWQLSKSGTFINLGNAGGAGAMKQTNTTISAKDDNGVLRVQVGLITGNW</sequence>